<organism evidence="3 4">
    <name type="scientific">Gossypium hirsutum</name>
    <name type="common">Upland cotton</name>
    <name type="synonym">Gossypium mexicanum</name>
    <dbReference type="NCBI Taxonomy" id="3635"/>
    <lineage>
        <taxon>Eukaryota</taxon>
        <taxon>Viridiplantae</taxon>
        <taxon>Streptophyta</taxon>
        <taxon>Embryophyta</taxon>
        <taxon>Tracheophyta</taxon>
        <taxon>Spermatophyta</taxon>
        <taxon>Magnoliopsida</taxon>
        <taxon>eudicotyledons</taxon>
        <taxon>Gunneridae</taxon>
        <taxon>Pentapetalae</taxon>
        <taxon>rosids</taxon>
        <taxon>malvids</taxon>
        <taxon>Malvales</taxon>
        <taxon>Malvaceae</taxon>
        <taxon>Malvoideae</taxon>
        <taxon>Gossypium</taxon>
    </lineage>
</organism>
<keyword evidence="3" id="KW-1185">Reference proteome</keyword>
<dbReference type="Proteomes" id="UP000818029">
    <property type="component" value="Chromosome A11"/>
</dbReference>
<feature type="region of interest" description="Disordered" evidence="2">
    <location>
        <begin position="161"/>
        <end position="196"/>
    </location>
</feature>
<dbReference type="RefSeq" id="XP_016750064.2">
    <property type="nucleotide sequence ID" value="XM_016894575.2"/>
</dbReference>
<name>A0A1U8PIM8_GOSHI</name>
<dbReference type="GeneID" id="107958727"/>
<keyword evidence="1" id="KW-0175">Coiled coil</keyword>
<protein>
    <submittedName>
        <fullName evidence="4">Intracellular protein transport protein USO1</fullName>
    </submittedName>
</protein>
<dbReference type="KEGG" id="ghi:107958727"/>
<evidence type="ECO:0000313" key="3">
    <source>
        <dbReference type="Proteomes" id="UP000818029"/>
    </source>
</evidence>
<dbReference type="PANTHER" id="PTHR35164:SF9">
    <property type="entry name" value="EXPRESSED PROTEIN"/>
    <property type="match status" value="1"/>
</dbReference>
<dbReference type="GO" id="GO:0007131">
    <property type="term" value="P:reciprocal meiotic recombination"/>
    <property type="evidence" value="ECO:0000318"/>
    <property type="project" value="GO_Central"/>
</dbReference>
<reference evidence="3" key="1">
    <citation type="journal article" date="2020" name="Nat. Genet.">
        <title>Genomic diversifications of five Gossypium allopolyploid species and their impact on cotton improvement.</title>
        <authorList>
            <person name="Chen Z.J."/>
            <person name="Sreedasyam A."/>
            <person name="Ando A."/>
            <person name="Song Q."/>
            <person name="De Santiago L.M."/>
            <person name="Hulse-Kemp A.M."/>
            <person name="Ding M."/>
            <person name="Ye W."/>
            <person name="Kirkbride R.C."/>
            <person name="Jenkins J."/>
            <person name="Plott C."/>
            <person name="Lovell J."/>
            <person name="Lin Y.M."/>
            <person name="Vaughn R."/>
            <person name="Liu B."/>
            <person name="Simpson S."/>
            <person name="Scheffler B.E."/>
            <person name="Wen L."/>
            <person name="Saski C.A."/>
            <person name="Grover C.E."/>
            <person name="Hu G."/>
            <person name="Conover J.L."/>
            <person name="Carlson J.W."/>
            <person name="Shu S."/>
            <person name="Boston L.B."/>
            <person name="Williams M."/>
            <person name="Peterson D.G."/>
            <person name="McGee K."/>
            <person name="Jones D.C."/>
            <person name="Wendel J.F."/>
            <person name="Stelly D.M."/>
            <person name="Grimwood J."/>
            <person name="Schmutz J."/>
        </authorList>
    </citation>
    <scope>NUCLEOTIDE SEQUENCE [LARGE SCALE GENOMIC DNA]</scope>
    <source>
        <strain evidence="3">cv. TM-1</strain>
    </source>
</reference>
<dbReference type="SMR" id="A0A1U8PIM8"/>
<feature type="coiled-coil region" evidence="1">
    <location>
        <begin position="240"/>
        <end position="362"/>
    </location>
</feature>
<dbReference type="PaxDb" id="3635-A0A1U8PIM8"/>
<evidence type="ECO:0000256" key="2">
    <source>
        <dbReference type="SAM" id="MobiDB-lite"/>
    </source>
</evidence>
<proteinExistence type="predicted"/>
<evidence type="ECO:0000256" key="1">
    <source>
        <dbReference type="SAM" id="Coils"/>
    </source>
</evidence>
<feature type="coiled-coil region" evidence="1">
    <location>
        <begin position="46"/>
        <end position="73"/>
    </location>
</feature>
<accession>A0A1U8PIM8</accession>
<feature type="compositionally biased region" description="Basic and acidic residues" evidence="2">
    <location>
        <begin position="432"/>
        <end position="448"/>
    </location>
</feature>
<evidence type="ECO:0000313" key="4">
    <source>
        <dbReference type="RefSeq" id="XP_016750064.2"/>
    </source>
</evidence>
<gene>
    <name evidence="4" type="primary">LOC107958727</name>
</gene>
<reference evidence="4" key="2">
    <citation type="submission" date="2025-08" db="UniProtKB">
        <authorList>
            <consortium name="RefSeq"/>
        </authorList>
    </citation>
    <scope>IDENTIFICATION</scope>
</reference>
<dbReference type="PANTHER" id="PTHR35164">
    <property type="entry name" value="EXPRESSED PROTEIN"/>
    <property type="match status" value="1"/>
</dbReference>
<feature type="compositionally biased region" description="Polar residues" evidence="2">
    <location>
        <begin position="166"/>
        <end position="176"/>
    </location>
</feature>
<dbReference type="STRING" id="3635.A0A1U8PIM8"/>
<sequence>MLQLEEDSARTKVPSSAIDKLIEENERSSGKISDLHIELAAVKQSLSGAIEELKKKERYIESLKIELGKAKELEVKSVEKEASFCKLKKELKKVQSFESEAMGLVSEGKKRIHELEEEIKRRKESGKKIHDSYVAQTKEFERTKVSLEESRHVITSFHENLEKMEGNSSEAASQSSVEDDHSLMDGSESELQSNKESLVRAQEKERAALLKANILTQEVNLLKYELKSTREAEENNLKAMDDLAFALKEMRTEANEAKEELSVTKYELEKSREELELLKMMLTNIQLLYNEAKGEADVFKNTSERLKLEAEESHMAWNMKETGFVDCIKKLEDERNAAQEENKSLLESLKEAQNMYRKTMEENQKFWGSKKQAKNEANYVSKAVSNKKYEALSFHSQGNEKPKIKEATNFEIIREWKLLFCEEQSNKQKPLRCTDQKEQQKDGKEANKKAKQQKSGTPCLNLKFPHKSKDAEEDIENLIKDSDGESDSELFDPLRGSIFDEAETPKAASPIATRHQSKPSFAANDESNNGEEFYPIDSTNFDEENDKTTRKKKALLSRFSELIKIRTFN</sequence>
<feature type="region of interest" description="Disordered" evidence="2">
    <location>
        <begin position="429"/>
        <end position="464"/>
    </location>
</feature>
<dbReference type="AlphaFoldDB" id="A0A1U8PIM8"/>
<feature type="region of interest" description="Disordered" evidence="2">
    <location>
        <begin position="504"/>
        <end position="550"/>
    </location>
</feature>